<evidence type="ECO:0000256" key="3">
    <source>
        <dbReference type="ARBA" id="ARBA00022801"/>
    </source>
</evidence>
<keyword evidence="7" id="KW-0472">Membrane</keyword>
<keyword evidence="7" id="KW-0812">Transmembrane</keyword>
<evidence type="ECO:0000256" key="2">
    <source>
        <dbReference type="ARBA" id="ARBA00022723"/>
    </source>
</evidence>
<dbReference type="Proteomes" id="UP000021210">
    <property type="component" value="Unassembled WGS sequence"/>
</dbReference>
<dbReference type="CDD" id="cd07326">
    <property type="entry name" value="M56_BlaR1_MecR1_like"/>
    <property type="match status" value="1"/>
</dbReference>
<gene>
    <name evidence="9" type="ORF">I542_3804</name>
</gene>
<evidence type="ECO:0000313" key="10">
    <source>
        <dbReference type="Proteomes" id="UP000021210"/>
    </source>
</evidence>
<evidence type="ECO:0000256" key="5">
    <source>
        <dbReference type="ARBA" id="ARBA00023049"/>
    </source>
</evidence>
<name>A0A829QLK5_9MYCO</name>
<dbReference type="PANTHER" id="PTHR34978">
    <property type="entry name" value="POSSIBLE SENSOR-TRANSDUCER PROTEIN BLAR"/>
    <property type="match status" value="1"/>
</dbReference>
<feature type="transmembrane region" description="Helical" evidence="7">
    <location>
        <begin position="34"/>
        <end position="58"/>
    </location>
</feature>
<feature type="domain" description="Peptidase M48" evidence="8">
    <location>
        <begin position="142"/>
        <end position="194"/>
    </location>
</feature>
<feature type="transmembrane region" description="Helical" evidence="7">
    <location>
        <begin position="89"/>
        <end position="111"/>
    </location>
</feature>
<keyword evidence="1 6" id="KW-0645">Protease</keyword>
<evidence type="ECO:0000256" key="7">
    <source>
        <dbReference type="SAM" id="Phobius"/>
    </source>
</evidence>
<comment type="caution">
    <text evidence="9">The sequence shown here is derived from an EMBL/GenBank/DDBJ whole genome shotgun (WGS) entry which is preliminary data.</text>
</comment>
<keyword evidence="4 6" id="KW-0862">Zinc</keyword>
<keyword evidence="7" id="KW-1133">Transmembrane helix</keyword>
<protein>
    <submittedName>
        <fullName evidence="9">Peptidase M48 family protein</fullName>
    </submittedName>
</protein>
<comment type="cofactor">
    <cofactor evidence="6">
        <name>Zn(2+)</name>
        <dbReference type="ChEBI" id="CHEBI:29105"/>
    </cofactor>
    <text evidence="6">Binds 1 zinc ion per subunit.</text>
</comment>
<evidence type="ECO:0000256" key="6">
    <source>
        <dbReference type="RuleBase" id="RU003983"/>
    </source>
</evidence>
<evidence type="ECO:0000313" key="9">
    <source>
        <dbReference type="EMBL" id="EUA63647.1"/>
    </source>
</evidence>
<dbReference type="AlphaFoldDB" id="A0A829QLK5"/>
<accession>A0A829QLK5</accession>
<reference evidence="9 10" key="1">
    <citation type="submission" date="2013-12" db="EMBL/GenBank/DDBJ databases">
        <authorList>
            <person name="Zelazny A."/>
            <person name="Olivier K."/>
            <person name="Holland S."/>
            <person name="Lenaerts A."/>
            <person name="Ordway D."/>
            <person name="DeGroote M.A."/>
            <person name="Parker T."/>
            <person name="Sizemore C."/>
            <person name="Tallon L.J."/>
            <person name="Sadzewicz L.K."/>
            <person name="Sengamalay N."/>
            <person name="Fraser C.M."/>
            <person name="Hine E."/>
            <person name="Shefchek K.A."/>
            <person name="Das S.P."/>
            <person name="Tettelin H."/>
        </authorList>
    </citation>
    <scope>NUCLEOTIDE SEQUENCE [LARGE SCALE GENOMIC DNA]</scope>
    <source>
        <strain evidence="9 10">1948</strain>
    </source>
</reference>
<dbReference type="InterPro" id="IPR052173">
    <property type="entry name" value="Beta-lactam_resp_regulator"/>
</dbReference>
<sequence>MSIAVCLLLYSVAVLIFGPRLLRRLTRTGYAPRLAITAWLAAIVSVLGTWISAAALIVIDVVRHWNSPAVVLAACAARLHAMLIGQAGAAAQVGLLALSAAGSIAAPALGVRLARTLIRLRDTAHEHAYAVHMVGRRTAEGDVMVLEAPEAAAYCVAGRPSAIVLTTGALAVLDDAQVAAILAHERAHLAGHHPQLVSVLRALADVFPRVRLMTDGSAQISRLLEMCADDSAARHHGRGVLLSGLMDLAGTVPAAAVGAANVAVLDRAERLLTPPEPPARAWARIALTMCVAAISAGPLVTIALATSGALLCSP</sequence>
<comment type="similarity">
    <text evidence="6">Belongs to the peptidase M48 family.</text>
</comment>
<feature type="transmembrane region" description="Helical" evidence="7">
    <location>
        <begin position="285"/>
        <end position="312"/>
    </location>
</feature>
<dbReference type="GO" id="GO:0004222">
    <property type="term" value="F:metalloendopeptidase activity"/>
    <property type="evidence" value="ECO:0007669"/>
    <property type="project" value="InterPro"/>
</dbReference>
<evidence type="ECO:0000259" key="8">
    <source>
        <dbReference type="Pfam" id="PF01435"/>
    </source>
</evidence>
<keyword evidence="3 6" id="KW-0378">Hydrolase</keyword>
<keyword evidence="5 6" id="KW-0482">Metalloprotease</keyword>
<keyword evidence="2" id="KW-0479">Metal-binding</keyword>
<dbReference type="Pfam" id="PF01435">
    <property type="entry name" value="Peptidase_M48"/>
    <property type="match status" value="1"/>
</dbReference>
<dbReference type="GO" id="GO:0006508">
    <property type="term" value="P:proteolysis"/>
    <property type="evidence" value="ECO:0007669"/>
    <property type="project" value="UniProtKB-KW"/>
</dbReference>
<evidence type="ECO:0000256" key="4">
    <source>
        <dbReference type="ARBA" id="ARBA00022833"/>
    </source>
</evidence>
<organism evidence="9 10">
    <name type="scientific">Mycobacteroides abscessus 1948</name>
    <dbReference type="NCBI Taxonomy" id="1299323"/>
    <lineage>
        <taxon>Bacteria</taxon>
        <taxon>Bacillati</taxon>
        <taxon>Actinomycetota</taxon>
        <taxon>Actinomycetes</taxon>
        <taxon>Mycobacteriales</taxon>
        <taxon>Mycobacteriaceae</taxon>
        <taxon>Mycobacteroides</taxon>
        <taxon>Mycobacteroides abscessus</taxon>
    </lineage>
</organism>
<dbReference type="GO" id="GO:0046872">
    <property type="term" value="F:metal ion binding"/>
    <property type="evidence" value="ECO:0007669"/>
    <property type="project" value="UniProtKB-KW"/>
</dbReference>
<dbReference type="PANTHER" id="PTHR34978:SF3">
    <property type="entry name" value="SLR0241 PROTEIN"/>
    <property type="match status" value="1"/>
</dbReference>
<dbReference type="InterPro" id="IPR001915">
    <property type="entry name" value="Peptidase_M48"/>
</dbReference>
<evidence type="ECO:0000256" key="1">
    <source>
        <dbReference type="ARBA" id="ARBA00022670"/>
    </source>
</evidence>
<dbReference type="Gene3D" id="3.30.2010.10">
    <property type="entry name" value="Metalloproteases ('zincins'), catalytic domain"/>
    <property type="match status" value="1"/>
</dbReference>
<proteinExistence type="inferred from homology"/>
<dbReference type="EMBL" id="JAOH01000002">
    <property type="protein sequence ID" value="EUA63647.1"/>
    <property type="molecule type" value="Genomic_DNA"/>
</dbReference>